<evidence type="ECO:0000256" key="2">
    <source>
        <dbReference type="SAM" id="MobiDB-lite"/>
    </source>
</evidence>
<keyword evidence="1" id="KW-0175">Coiled coil</keyword>
<reference evidence="4" key="1">
    <citation type="journal article" date="2017" name="bioRxiv">
        <title>Comparative analysis of the genomes of Stylophora pistillata and Acropora digitifera provides evidence for extensive differences between species of corals.</title>
        <authorList>
            <person name="Voolstra C.R."/>
            <person name="Li Y."/>
            <person name="Liew Y.J."/>
            <person name="Baumgarten S."/>
            <person name="Zoccola D."/>
            <person name="Flot J.-F."/>
            <person name="Tambutte S."/>
            <person name="Allemand D."/>
            <person name="Aranda M."/>
        </authorList>
    </citation>
    <scope>NUCLEOTIDE SEQUENCE [LARGE SCALE GENOMIC DNA]</scope>
</reference>
<keyword evidence="4" id="KW-1185">Reference proteome</keyword>
<comment type="caution">
    <text evidence="3">The sequence shown here is derived from an EMBL/GenBank/DDBJ whole genome shotgun (WGS) entry which is preliminary data.</text>
</comment>
<feature type="region of interest" description="Disordered" evidence="2">
    <location>
        <begin position="87"/>
        <end position="132"/>
    </location>
</feature>
<dbReference type="AlphaFoldDB" id="A0A2B4SXV8"/>
<sequence>MKPVMIKLETGTSLAVIFVDDVSVNLNDVRKQIREEVDELVPKNFHFISTWGSPVSHFQEGNMSLSDALHSDDALLLRVFKEGNVSLKRTAPKEPEEHNPTKEIPEESSASGSSGVKESPCKNPAAKRSRTVQSTLTRVFGAKSSPTTRYASAAVRKGVHLYSEKDIETSSRSEKERRKWWNEKAKELCENSRYESLRGEAIDQKLHEEWKINKATKMLHEEKETRKAIEEIIERYPDLDQYLAWKNKMKSETLVRNVTRVEVAAQQLKRSRDKVEKLSARLQNTEETTAEFCKLKKEMEEHQGAHKFHIRELTKAQDAMSKVLSTKKTQLRKLMEKSRNVAQLGRNRFGRGERGENAWREGKDKG</sequence>
<dbReference type="Proteomes" id="UP000225706">
    <property type="component" value="Unassembled WGS sequence"/>
</dbReference>
<evidence type="ECO:0000313" key="4">
    <source>
        <dbReference type="Proteomes" id="UP000225706"/>
    </source>
</evidence>
<gene>
    <name evidence="3" type="ORF">AWC38_SpisGene1939</name>
</gene>
<feature type="compositionally biased region" description="Basic and acidic residues" evidence="2">
    <location>
        <begin position="91"/>
        <end position="105"/>
    </location>
</feature>
<feature type="region of interest" description="Disordered" evidence="2">
    <location>
        <begin position="346"/>
        <end position="366"/>
    </location>
</feature>
<dbReference type="EMBL" id="LSMT01000014">
    <property type="protein sequence ID" value="PFX33257.1"/>
    <property type="molecule type" value="Genomic_DNA"/>
</dbReference>
<protein>
    <submittedName>
        <fullName evidence="3">Uncharacterized protein</fullName>
    </submittedName>
</protein>
<feature type="compositionally biased region" description="Low complexity" evidence="2">
    <location>
        <begin position="107"/>
        <end position="118"/>
    </location>
</feature>
<feature type="coiled-coil region" evidence="1">
    <location>
        <begin position="261"/>
        <end position="288"/>
    </location>
</feature>
<feature type="compositionally biased region" description="Basic and acidic residues" evidence="2">
    <location>
        <begin position="350"/>
        <end position="366"/>
    </location>
</feature>
<evidence type="ECO:0000313" key="3">
    <source>
        <dbReference type="EMBL" id="PFX33257.1"/>
    </source>
</evidence>
<proteinExistence type="predicted"/>
<accession>A0A2B4SXV8</accession>
<organism evidence="3 4">
    <name type="scientific">Stylophora pistillata</name>
    <name type="common">Smooth cauliflower coral</name>
    <dbReference type="NCBI Taxonomy" id="50429"/>
    <lineage>
        <taxon>Eukaryota</taxon>
        <taxon>Metazoa</taxon>
        <taxon>Cnidaria</taxon>
        <taxon>Anthozoa</taxon>
        <taxon>Hexacorallia</taxon>
        <taxon>Scleractinia</taxon>
        <taxon>Astrocoeniina</taxon>
        <taxon>Pocilloporidae</taxon>
        <taxon>Stylophora</taxon>
    </lineage>
</organism>
<name>A0A2B4SXV8_STYPI</name>
<evidence type="ECO:0000256" key="1">
    <source>
        <dbReference type="SAM" id="Coils"/>
    </source>
</evidence>